<dbReference type="STRING" id="341036.SAMN05660649_01480"/>
<sequence length="60" mass="6923">MPKRIVSRKSSGKKIVIRIKGNSIGTQCETKEARIKRRLKAFRSLVGLWEGKDTSFFDNR</sequence>
<reference evidence="2" key="1">
    <citation type="submission" date="2016-10" db="EMBL/GenBank/DDBJ databases">
        <authorList>
            <person name="Varghese N."/>
            <person name="Submissions S."/>
        </authorList>
    </citation>
    <scope>NUCLEOTIDE SEQUENCE [LARGE SCALE GENOMIC DNA]</scope>
    <source>
        <strain evidence="2">DSM 17038</strain>
    </source>
</reference>
<dbReference type="EMBL" id="FOOX01000004">
    <property type="protein sequence ID" value="SFG37716.1"/>
    <property type="molecule type" value="Genomic_DNA"/>
</dbReference>
<accession>A0A1I2RIW7</accession>
<dbReference type="AlphaFoldDB" id="A0A1I2RIW7"/>
<evidence type="ECO:0000313" key="2">
    <source>
        <dbReference type="Proteomes" id="UP000199337"/>
    </source>
</evidence>
<dbReference type="Proteomes" id="UP000199337">
    <property type="component" value="Unassembled WGS sequence"/>
</dbReference>
<name>A0A1I2RIW7_9FIRM</name>
<organism evidence="1 2">
    <name type="scientific">Desulfotruncus arcticus DSM 17038</name>
    <dbReference type="NCBI Taxonomy" id="1121424"/>
    <lineage>
        <taxon>Bacteria</taxon>
        <taxon>Bacillati</taxon>
        <taxon>Bacillota</taxon>
        <taxon>Clostridia</taxon>
        <taxon>Eubacteriales</taxon>
        <taxon>Desulfallaceae</taxon>
        <taxon>Desulfotruncus</taxon>
    </lineage>
</organism>
<protein>
    <submittedName>
        <fullName evidence="1">Uncharacterized protein</fullName>
    </submittedName>
</protein>
<evidence type="ECO:0000313" key="1">
    <source>
        <dbReference type="EMBL" id="SFG37716.1"/>
    </source>
</evidence>
<keyword evidence="2" id="KW-1185">Reference proteome</keyword>
<proteinExistence type="predicted"/>
<gene>
    <name evidence="1" type="ORF">SAMN05660649_01480</name>
</gene>